<dbReference type="Gene3D" id="1.25.40.10">
    <property type="entry name" value="Tetratricopeptide repeat domain"/>
    <property type="match status" value="1"/>
</dbReference>
<dbReference type="PROSITE" id="PS50005">
    <property type="entry name" value="TPR"/>
    <property type="match status" value="1"/>
</dbReference>
<accession>A0ABV8RQB7</accession>
<comment type="caution">
    <text evidence="3">The sequence shown here is derived from an EMBL/GenBank/DDBJ whole genome shotgun (WGS) entry which is preliminary data.</text>
</comment>
<keyword evidence="4" id="KW-1185">Reference proteome</keyword>
<dbReference type="SMART" id="SM00028">
    <property type="entry name" value="TPR"/>
    <property type="match status" value="2"/>
</dbReference>
<evidence type="ECO:0000256" key="1">
    <source>
        <dbReference type="PROSITE-ProRule" id="PRU00339"/>
    </source>
</evidence>
<organism evidence="3 4">
    <name type="scientific">Novosphingobium tardum</name>
    <dbReference type="NCBI Taxonomy" id="1538021"/>
    <lineage>
        <taxon>Bacteria</taxon>
        <taxon>Pseudomonadati</taxon>
        <taxon>Pseudomonadota</taxon>
        <taxon>Alphaproteobacteria</taxon>
        <taxon>Sphingomonadales</taxon>
        <taxon>Sphingomonadaceae</taxon>
        <taxon>Novosphingobium</taxon>
    </lineage>
</organism>
<dbReference type="Proteomes" id="UP001595828">
    <property type="component" value="Unassembled WGS sequence"/>
</dbReference>
<protein>
    <submittedName>
        <fullName evidence="3">SPOR domain-containing protein</fullName>
    </submittedName>
</protein>
<proteinExistence type="predicted"/>
<dbReference type="Pfam" id="PF05036">
    <property type="entry name" value="SPOR"/>
    <property type="match status" value="1"/>
</dbReference>
<dbReference type="SUPFAM" id="SSF48452">
    <property type="entry name" value="TPR-like"/>
    <property type="match status" value="1"/>
</dbReference>
<dbReference type="InterPro" id="IPR011990">
    <property type="entry name" value="TPR-like_helical_dom_sf"/>
</dbReference>
<dbReference type="SUPFAM" id="SSF110997">
    <property type="entry name" value="Sporulation related repeat"/>
    <property type="match status" value="1"/>
</dbReference>
<dbReference type="InterPro" id="IPR007730">
    <property type="entry name" value="SPOR-like_dom"/>
</dbReference>
<gene>
    <name evidence="3" type="ORF">ACFO0A_05335</name>
</gene>
<reference evidence="4" key="1">
    <citation type="journal article" date="2019" name="Int. J. Syst. Evol. Microbiol.">
        <title>The Global Catalogue of Microorganisms (GCM) 10K type strain sequencing project: providing services to taxonomists for standard genome sequencing and annotation.</title>
        <authorList>
            <consortium name="The Broad Institute Genomics Platform"/>
            <consortium name="The Broad Institute Genome Sequencing Center for Infectious Disease"/>
            <person name="Wu L."/>
            <person name="Ma J."/>
        </authorList>
    </citation>
    <scope>NUCLEOTIDE SEQUENCE [LARGE SCALE GENOMIC DNA]</scope>
    <source>
        <strain evidence="4">CGMCC 1.12989</strain>
    </source>
</reference>
<evidence type="ECO:0000313" key="4">
    <source>
        <dbReference type="Proteomes" id="UP001595828"/>
    </source>
</evidence>
<name>A0ABV8RQB7_9SPHN</name>
<dbReference type="InterPro" id="IPR036680">
    <property type="entry name" value="SPOR-like_sf"/>
</dbReference>
<feature type="domain" description="SPOR" evidence="2">
    <location>
        <begin position="356"/>
        <end position="438"/>
    </location>
</feature>
<sequence>MTSTATTSSRTAARLALGTALGSVMLTGCAMGGGGDRPSAFAAQAEATLAKGKPDKAIVLAEKAVAASPREAAQRALLGNAYLKAGRFVAAAQSFDDALDLGDESPRTVLSLALAEIAQGHQSAAVQLLTDWRDVIPASDLGLAMALAGETGRGVDILSQALRDGDSTVKTRQNLAYAFALDGRWREARVMMAQDVPADEINDRIGEWAAMGRPEDNQLRVATLLGAPVRGDDGQPQALALANFPGAAELAAEAAAAPVSGEAVPEAPVELASNQKLAPVAPAAEPVAPAAPAPAQPTQVSVAVVQPLPAAAAMEYPAPRFAGPKVAAKQPRMIGNYAPEAPKTVRSVRAAAAQKMTGNSPVLVQLGAFSSPESAQRAIGTYKRHGALADYRLVTTSAFVNGKQYWRVSASGFAGRSSASATCSTLRQGGNSCFVVNTLGAGGGAQYARR</sequence>
<dbReference type="RefSeq" id="WP_379537931.1">
    <property type="nucleotide sequence ID" value="NZ_JBHSDR010000003.1"/>
</dbReference>
<evidence type="ECO:0000259" key="2">
    <source>
        <dbReference type="PROSITE" id="PS51724"/>
    </source>
</evidence>
<dbReference type="EMBL" id="JBHSDR010000003">
    <property type="protein sequence ID" value="MFC4294481.1"/>
    <property type="molecule type" value="Genomic_DNA"/>
</dbReference>
<evidence type="ECO:0000313" key="3">
    <source>
        <dbReference type="EMBL" id="MFC4294481.1"/>
    </source>
</evidence>
<dbReference type="Gene3D" id="3.30.70.1070">
    <property type="entry name" value="Sporulation related repeat"/>
    <property type="match status" value="1"/>
</dbReference>
<feature type="repeat" description="TPR" evidence="1">
    <location>
        <begin position="72"/>
        <end position="105"/>
    </location>
</feature>
<dbReference type="InterPro" id="IPR019734">
    <property type="entry name" value="TPR_rpt"/>
</dbReference>
<dbReference type="PROSITE" id="PS51724">
    <property type="entry name" value="SPOR"/>
    <property type="match status" value="1"/>
</dbReference>
<keyword evidence="1" id="KW-0802">TPR repeat</keyword>